<keyword evidence="4" id="KW-0813">Transport</keyword>
<dbReference type="Proteomes" id="UP000288215">
    <property type="component" value="Unassembled WGS sequence"/>
</dbReference>
<feature type="transmembrane region" description="Helical" evidence="9">
    <location>
        <begin position="201"/>
        <end position="218"/>
    </location>
</feature>
<evidence type="ECO:0008006" key="12">
    <source>
        <dbReference type="Google" id="ProtNLM"/>
    </source>
</evidence>
<dbReference type="AlphaFoldDB" id="A0A3S4UGP8"/>
<name>A0A3S4UGP8_METS7</name>
<dbReference type="PANTHER" id="PTHR11101:SF80">
    <property type="entry name" value="PHOSPHATE TRANSPORTER"/>
    <property type="match status" value="1"/>
</dbReference>
<keyword evidence="7 9" id="KW-1133">Transmembrane helix</keyword>
<sequence length="312" mass="31068">MDPQLITLVALATLTSGMVGANNASNATATITGAKVTTHSRAAIIFATGLLMGAMLEGGKMSGAVFGRALEGGIGNWSVSVVLGITLGMTIIATGMGLPLPVTQALYGAAIGSGIFLGVPLNVAGIMSVLISWFLTPIAAAGASFAISRLGRKAQAKDVRTGTVIYGVLTLATGFYTAYVLGANTIGLLSGMMKGGIGWEAALALAAASSAIGGIIFGRRVSTTVGERIATMGPQTAFACQLGGAITVHLFTQGGIPVSISHAVIGGVAGGALSKGSKALNAASWARLVALWFLTPAITLALAWLIHASAAA</sequence>
<evidence type="ECO:0000256" key="6">
    <source>
        <dbReference type="ARBA" id="ARBA00022692"/>
    </source>
</evidence>
<dbReference type="GO" id="GO:0035435">
    <property type="term" value="P:phosphate ion transmembrane transport"/>
    <property type="evidence" value="ECO:0007669"/>
    <property type="project" value="TreeGrafter"/>
</dbReference>
<feature type="transmembrane region" description="Helical" evidence="9">
    <location>
        <begin position="159"/>
        <end position="181"/>
    </location>
</feature>
<dbReference type="PANTHER" id="PTHR11101">
    <property type="entry name" value="PHOSPHATE TRANSPORTER"/>
    <property type="match status" value="1"/>
</dbReference>
<dbReference type="GO" id="GO:0005315">
    <property type="term" value="F:phosphate transmembrane transporter activity"/>
    <property type="evidence" value="ECO:0007669"/>
    <property type="project" value="InterPro"/>
</dbReference>
<evidence type="ECO:0000256" key="1">
    <source>
        <dbReference type="ARBA" id="ARBA00001981"/>
    </source>
</evidence>
<evidence type="ECO:0000256" key="3">
    <source>
        <dbReference type="ARBA" id="ARBA00009916"/>
    </source>
</evidence>
<feature type="transmembrane region" description="Helical" evidence="9">
    <location>
        <begin position="77"/>
        <end position="98"/>
    </location>
</feature>
<evidence type="ECO:0000256" key="2">
    <source>
        <dbReference type="ARBA" id="ARBA00004141"/>
    </source>
</evidence>
<evidence type="ECO:0000256" key="7">
    <source>
        <dbReference type="ARBA" id="ARBA00022989"/>
    </source>
</evidence>
<comment type="subcellular location">
    <subcellularLocation>
        <location evidence="2">Membrane</location>
        <topology evidence="2">Multi-pass membrane protein</topology>
    </subcellularLocation>
</comment>
<proteinExistence type="inferred from homology"/>
<evidence type="ECO:0000313" key="10">
    <source>
        <dbReference type="EMBL" id="RWX73509.1"/>
    </source>
</evidence>
<evidence type="ECO:0000256" key="9">
    <source>
        <dbReference type="SAM" id="Phobius"/>
    </source>
</evidence>
<gene>
    <name evidence="10" type="ORF">Metus_1483</name>
</gene>
<keyword evidence="6 9" id="KW-0812">Transmembrane</keyword>
<protein>
    <recommendedName>
        <fullName evidence="12">Inorganic phosphate transporter</fullName>
    </recommendedName>
</protein>
<keyword evidence="5" id="KW-0592">Phosphate transport</keyword>
<reference evidence="10 11" key="1">
    <citation type="submission" date="2018-12" db="EMBL/GenBank/DDBJ databases">
        <title>The complete genome of the methanogenic archaea of the candidate phylum Verstraetearchaeota, obtained from the metagenome of underground thermal water.</title>
        <authorList>
            <person name="Kadnikov V.V."/>
            <person name="Mardanov A.V."/>
            <person name="Beletsky A.V."/>
            <person name="Karnachuk O.V."/>
            <person name="Ravin N.V."/>
        </authorList>
    </citation>
    <scope>NUCLEOTIDE SEQUENCE [LARGE SCALE GENOMIC DNA]</scope>
    <source>
        <strain evidence="10">Ch88</strain>
    </source>
</reference>
<evidence type="ECO:0000256" key="4">
    <source>
        <dbReference type="ARBA" id="ARBA00022448"/>
    </source>
</evidence>
<comment type="similarity">
    <text evidence="3">Belongs to the inorganic phosphate transporter (PiT) (TC 2.A.20) family.</text>
</comment>
<dbReference type="GO" id="GO:0016020">
    <property type="term" value="C:membrane"/>
    <property type="evidence" value="ECO:0007669"/>
    <property type="project" value="UniProtKB-SubCell"/>
</dbReference>
<feature type="transmembrane region" description="Helical" evidence="9">
    <location>
        <begin position="285"/>
        <end position="306"/>
    </location>
</feature>
<dbReference type="EMBL" id="RXGA01000003">
    <property type="protein sequence ID" value="RWX73509.1"/>
    <property type="molecule type" value="Genomic_DNA"/>
</dbReference>
<keyword evidence="8 9" id="KW-0472">Membrane</keyword>
<dbReference type="InterPro" id="IPR001204">
    <property type="entry name" value="Phos_transporter"/>
</dbReference>
<comment type="caution">
    <text evidence="10">The sequence shown here is derived from an EMBL/GenBank/DDBJ whole genome shotgun (WGS) entry which is preliminary data.</text>
</comment>
<organism evidence="10 11">
    <name type="scientific">Methanosuratincola subterraneus</name>
    <dbReference type="NCBI Taxonomy" id="2593994"/>
    <lineage>
        <taxon>Archaea</taxon>
        <taxon>Thermoproteota</taxon>
        <taxon>Methanosuratincolia</taxon>
        <taxon>Candidatus Methanomethylicales</taxon>
        <taxon>Candidatus Methanomethylicaceae</taxon>
        <taxon>Candidatus Methanosuratincola (ex Vanwonterghem et al. 2016)</taxon>
    </lineage>
</organism>
<dbReference type="Pfam" id="PF01384">
    <property type="entry name" value="PHO4"/>
    <property type="match status" value="1"/>
</dbReference>
<feature type="transmembrane region" description="Helical" evidence="9">
    <location>
        <begin position="123"/>
        <end position="147"/>
    </location>
</feature>
<evidence type="ECO:0000256" key="5">
    <source>
        <dbReference type="ARBA" id="ARBA00022592"/>
    </source>
</evidence>
<accession>A0A3S4UGP8</accession>
<feature type="transmembrane region" description="Helical" evidence="9">
    <location>
        <begin position="39"/>
        <end position="56"/>
    </location>
</feature>
<evidence type="ECO:0000256" key="8">
    <source>
        <dbReference type="ARBA" id="ARBA00023136"/>
    </source>
</evidence>
<evidence type="ECO:0000313" key="11">
    <source>
        <dbReference type="Proteomes" id="UP000288215"/>
    </source>
</evidence>
<comment type="function">
    <text evidence="1">Potential transporter for phosphate.</text>
</comment>